<dbReference type="GO" id="GO:0072546">
    <property type="term" value="C:EMC complex"/>
    <property type="evidence" value="ECO:0007669"/>
    <property type="project" value="InterPro"/>
</dbReference>
<dbReference type="InterPro" id="IPR011047">
    <property type="entry name" value="Quinoprotein_ADH-like_sf"/>
</dbReference>
<feature type="signal peptide" evidence="12">
    <location>
        <begin position="1"/>
        <end position="21"/>
    </location>
</feature>
<evidence type="ECO:0000256" key="7">
    <source>
        <dbReference type="ARBA" id="ARBA00022824"/>
    </source>
</evidence>
<evidence type="ECO:0000256" key="4">
    <source>
        <dbReference type="ARBA" id="ARBA00020824"/>
    </source>
</evidence>
<organism evidence="15 16">
    <name type="scientific">Coleophoma crateriformis</name>
    <dbReference type="NCBI Taxonomy" id="565419"/>
    <lineage>
        <taxon>Eukaryota</taxon>
        <taxon>Fungi</taxon>
        <taxon>Dikarya</taxon>
        <taxon>Ascomycota</taxon>
        <taxon>Pezizomycotina</taxon>
        <taxon>Leotiomycetes</taxon>
        <taxon>Helotiales</taxon>
        <taxon>Dermateaceae</taxon>
        <taxon>Coleophoma</taxon>
    </lineage>
</organism>
<keyword evidence="5 11" id="KW-0812">Transmembrane</keyword>
<evidence type="ECO:0000256" key="11">
    <source>
        <dbReference type="SAM" id="Phobius"/>
    </source>
</evidence>
<dbReference type="InterPro" id="IPR015943">
    <property type="entry name" value="WD40/YVTN_repeat-like_dom_sf"/>
</dbReference>
<keyword evidence="8 11" id="KW-1133">Transmembrane helix</keyword>
<dbReference type="AlphaFoldDB" id="A0A3D8QZ70"/>
<reference evidence="15 16" key="1">
    <citation type="journal article" date="2018" name="IMA Fungus">
        <title>IMA Genome-F 9: Draft genome sequence of Annulohypoxylon stygium, Aspergillus mulundensis, Berkeleyomyces basicola (syn. Thielaviopsis basicola), Ceratocystis smalleyi, two Cercospora beticola strains, Coleophoma cylindrospora, Fusarium fracticaudum, Phialophora cf. hyalina, and Morchella septimelata.</title>
        <authorList>
            <person name="Wingfield B.D."/>
            <person name="Bills G.F."/>
            <person name="Dong Y."/>
            <person name="Huang W."/>
            <person name="Nel W.J."/>
            <person name="Swalarsk-Parry B.S."/>
            <person name="Vaghefi N."/>
            <person name="Wilken P.M."/>
            <person name="An Z."/>
            <person name="de Beer Z.W."/>
            <person name="De Vos L."/>
            <person name="Chen L."/>
            <person name="Duong T.A."/>
            <person name="Gao Y."/>
            <person name="Hammerbacher A."/>
            <person name="Kikkert J.R."/>
            <person name="Li Y."/>
            <person name="Li H."/>
            <person name="Li K."/>
            <person name="Li Q."/>
            <person name="Liu X."/>
            <person name="Ma X."/>
            <person name="Naidoo K."/>
            <person name="Pethybridge S.J."/>
            <person name="Sun J."/>
            <person name="Steenkamp E.T."/>
            <person name="van der Nest M.A."/>
            <person name="van Wyk S."/>
            <person name="Wingfield M.J."/>
            <person name="Xiong C."/>
            <person name="Yue Q."/>
            <person name="Zhang X."/>
        </authorList>
    </citation>
    <scope>NUCLEOTIDE SEQUENCE [LARGE SCALE GENOMIC DNA]</scope>
    <source>
        <strain evidence="15 16">BP5796</strain>
    </source>
</reference>
<evidence type="ECO:0000256" key="5">
    <source>
        <dbReference type="ARBA" id="ARBA00022692"/>
    </source>
</evidence>
<accession>A0A3D8QZ70</accession>
<comment type="subcellular location">
    <subcellularLocation>
        <location evidence="1">Endoplasmic reticulum membrane</location>
        <topology evidence="1">Single-pass type I membrane protein</topology>
    </subcellularLocation>
</comment>
<evidence type="ECO:0000256" key="1">
    <source>
        <dbReference type="ARBA" id="ARBA00004115"/>
    </source>
</evidence>
<dbReference type="Pfam" id="PF07774">
    <property type="entry name" value="EMC1_C"/>
    <property type="match status" value="1"/>
</dbReference>
<dbReference type="OrthoDB" id="28092at2759"/>
<dbReference type="InterPro" id="IPR026895">
    <property type="entry name" value="EMC1"/>
</dbReference>
<feature type="chain" id="PRO_5017541106" description="ER membrane protein complex subunit 1" evidence="12">
    <location>
        <begin position="22"/>
        <end position="976"/>
    </location>
</feature>
<evidence type="ECO:0000256" key="9">
    <source>
        <dbReference type="ARBA" id="ARBA00023136"/>
    </source>
</evidence>
<dbReference type="InterPro" id="IPR011678">
    <property type="entry name" value="EMC1_C"/>
</dbReference>
<dbReference type="SUPFAM" id="SSF50998">
    <property type="entry name" value="Quinoprotein alcohol dehydrogenase-like"/>
    <property type="match status" value="2"/>
</dbReference>
<feature type="domain" description="ER membrane protein complex subunit 1 C-terminal" evidence="13">
    <location>
        <begin position="741"/>
        <end position="973"/>
    </location>
</feature>
<evidence type="ECO:0000259" key="14">
    <source>
        <dbReference type="Pfam" id="PF25293"/>
    </source>
</evidence>
<dbReference type="Pfam" id="PF25293">
    <property type="entry name" value="Beta-prop_EMC1_N"/>
    <property type="match status" value="1"/>
</dbReference>
<dbReference type="PANTHER" id="PTHR21573:SF0">
    <property type="entry name" value="ER MEMBRANE PROTEIN COMPLEX SUBUNIT 1"/>
    <property type="match status" value="1"/>
</dbReference>
<feature type="transmembrane region" description="Helical" evidence="11">
    <location>
        <begin position="944"/>
        <end position="964"/>
    </location>
</feature>
<feature type="domain" description="EMC1 first beta-propeller" evidence="14">
    <location>
        <begin position="21"/>
        <end position="425"/>
    </location>
</feature>
<proteinExistence type="inferred from homology"/>
<keyword evidence="10" id="KW-0325">Glycoprotein</keyword>
<evidence type="ECO:0000313" key="16">
    <source>
        <dbReference type="Proteomes" id="UP000256328"/>
    </source>
</evidence>
<evidence type="ECO:0000256" key="2">
    <source>
        <dbReference type="ARBA" id="ARBA00007904"/>
    </source>
</evidence>
<protein>
    <recommendedName>
        <fullName evidence="4">ER membrane protein complex subunit 1</fullName>
    </recommendedName>
</protein>
<dbReference type="InterPro" id="IPR058545">
    <property type="entry name" value="Beta-prop_EMC1_1st"/>
</dbReference>
<keyword evidence="9 11" id="KW-0472">Membrane</keyword>
<dbReference type="EMBL" id="PDLN01000014">
    <property type="protein sequence ID" value="RDW66864.1"/>
    <property type="molecule type" value="Genomic_DNA"/>
</dbReference>
<evidence type="ECO:0000256" key="8">
    <source>
        <dbReference type="ARBA" id="ARBA00022989"/>
    </source>
</evidence>
<evidence type="ECO:0000259" key="13">
    <source>
        <dbReference type="Pfam" id="PF07774"/>
    </source>
</evidence>
<gene>
    <name evidence="15" type="ORF">BP5796_09613</name>
</gene>
<evidence type="ECO:0000256" key="12">
    <source>
        <dbReference type="SAM" id="SignalP"/>
    </source>
</evidence>
<evidence type="ECO:0000256" key="3">
    <source>
        <dbReference type="ARBA" id="ARBA00011276"/>
    </source>
</evidence>
<keyword evidence="16" id="KW-1185">Reference proteome</keyword>
<sequence length="976" mass="105371">MRPPKSLLCLALSILPTAVLAVFADEAGVVDYHYELLGLPKPDTTFFYRPRKEDKASLLYTLSDLGVVGAVNPGTGVPVWRQVLSSGSDSLSNGLLRGVDGDGVVVSALGKTVSAWDAISGRLKWQSKFSGQVRDLEVMESAIVSAEAKDVLALYEDGNKGILRRLTGNGGDLKWEFTDEASGVPFQISTSPKDVFVISLHAAGAGYNLKVTTLDPVTGKKVDEYTLSSKSDIFDIEDILLVGASSAAPILAWTDQAKQEVKVNILGKKAVQNLALREADGKLTKVTLHAPHLPQSQPHFLVFSQSASANRADVYHVDLKSNAITKAYELPKVGGTGTISTSSQDGNVFFTRMTQDEAILVSSASHGVLGRWPLKIDESHGSLLHAASEVVTRSTNLFAVRSAVATSNEDWVMIRNGAESWTRVEGLSGAIVADWAELPGEEQLAATLKAEAQTNPLASYLHRWQRHIQELEYLPAYLTELPKRVMSSIIPVESVTSDELVRDNFGFHKMVIVATQRGRLYGLNAGNRGKVVWSAKAYDIPDDSKWDVKGIWVDNVKGLVNVRGASGEYVLVKALTGQIIEKTSPGSWPPVTSSVVIDSASGKWFLPIGVDGNPGDIPSAWAPKDVLVVQGSNGEVRGLKYMEDGANSVPTAAWTFQPTGEKIINVVAKPAHDPVASIGRVLGDRTVLYKYLNPNTILVTAISETGSSLSMYLLDSVSGDILYSTSHSGVDTKQPITSILTENWFAYSMFGDSAPGTAEDALPLSKGYQLVVTELFESELANDRGPLGSLSNTSSLEPLDIPNAEPAIPHAVSQTFLIPEAISHMSVSETKQGITTRQLLCTLPTTNSIIGILYHIINPRRPVGRDPTPAEMEEGLFRYTPFIDFDPKMILTHKLNVIGIKGVITSPALLESTSLVFAYGIDIFGTRVVPSMAFDILGKGFNRLNLVATVLALQVGVMVLAPMVRRKQINGRWMTS</sequence>
<evidence type="ECO:0000313" key="15">
    <source>
        <dbReference type="EMBL" id="RDW66864.1"/>
    </source>
</evidence>
<evidence type="ECO:0000256" key="10">
    <source>
        <dbReference type="ARBA" id="ARBA00023180"/>
    </source>
</evidence>
<comment type="similarity">
    <text evidence="2">Belongs to the EMC1 family.</text>
</comment>
<dbReference type="Proteomes" id="UP000256328">
    <property type="component" value="Unassembled WGS sequence"/>
</dbReference>
<dbReference type="GO" id="GO:0034975">
    <property type="term" value="P:protein folding in endoplasmic reticulum"/>
    <property type="evidence" value="ECO:0007669"/>
    <property type="project" value="TreeGrafter"/>
</dbReference>
<keyword evidence="7" id="KW-0256">Endoplasmic reticulum</keyword>
<evidence type="ECO:0000256" key="6">
    <source>
        <dbReference type="ARBA" id="ARBA00022729"/>
    </source>
</evidence>
<keyword evidence="6 12" id="KW-0732">Signal</keyword>
<dbReference type="PANTHER" id="PTHR21573">
    <property type="entry name" value="ER MEMBRANE PROTEIN COMPLEX SUBUNIT 1"/>
    <property type="match status" value="1"/>
</dbReference>
<comment type="caution">
    <text evidence="15">The sequence shown here is derived from an EMBL/GenBank/DDBJ whole genome shotgun (WGS) entry which is preliminary data.</text>
</comment>
<name>A0A3D8QZ70_9HELO</name>
<dbReference type="Gene3D" id="2.130.10.10">
    <property type="entry name" value="YVTN repeat-like/Quinoprotein amine dehydrogenase"/>
    <property type="match status" value="1"/>
</dbReference>
<comment type="subunit">
    <text evidence="3">Component of the ER membrane protein complex (EMC).</text>
</comment>